<keyword evidence="3" id="KW-1185">Reference proteome</keyword>
<evidence type="ECO:0000313" key="2">
    <source>
        <dbReference type="EMBL" id="KAJ1120486.1"/>
    </source>
</evidence>
<dbReference type="EMBL" id="JANPWB010000012">
    <property type="protein sequence ID" value="KAJ1120486.1"/>
    <property type="molecule type" value="Genomic_DNA"/>
</dbReference>
<evidence type="ECO:0000256" key="1">
    <source>
        <dbReference type="SAM" id="MobiDB-lite"/>
    </source>
</evidence>
<gene>
    <name evidence="2" type="ORF">NDU88_008651</name>
</gene>
<sequence length="85" mass="9486">MHYLLLRREPQVYEQAWASSEEHARAVGGRDLAWSPRAVRRHASAAGTQFPLIWLCSGHLGHLPPSLSRSANPLGKHRQQLLKAG</sequence>
<feature type="region of interest" description="Disordered" evidence="1">
    <location>
        <begin position="66"/>
        <end position="85"/>
    </location>
</feature>
<proteinExistence type="predicted"/>
<organism evidence="2 3">
    <name type="scientific">Pleurodeles waltl</name>
    <name type="common">Iberian ribbed newt</name>
    <dbReference type="NCBI Taxonomy" id="8319"/>
    <lineage>
        <taxon>Eukaryota</taxon>
        <taxon>Metazoa</taxon>
        <taxon>Chordata</taxon>
        <taxon>Craniata</taxon>
        <taxon>Vertebrata</taxon>
        <taxon>Euteleostomi</taxon>
        <taxon>Amphibia</taxon>
        <taxon>Batrachia</taxon>
        <taxon>Caudata</taxon>
        <taxon>Salamandroidea</taxon>
        <taxon>Salamandridae</taxon>
        <taxon>Pleurodelinae</taxon>
        <taxon>Pleurodeles</taxon>
    </lineage>
</organism>
<accession>A0AAV7NWQ5</accession>
<protein>
    <submittedName>
        <fullName evidence="2">Uncharacterized protein</fullName>
    </submittedName>
</protein>
<name>A0AAV7NWQ5_PLEWA</name>
<feature type="compositionally biased region" description="Basic residues" evidence="1">
    <location>
        <begin position="75"/>
        <end position="85"/>
    </location>
</feature>
<comment type="caution">
    <text evidence="2">The sequence shown here is derived from an EMBL/GenBank/DDBJ whole genome shotgun (WGS) entry which is preliminary data.</text>
</comment>
<dbReference type="AlphaFoldDB" id="A0AAV7NWQ5"/>
<dbReference type="Proteomes" id="UP001066276">
    <property type="component" value="Chromosome 8"/>
</dbReference>
<evidence type="ECO:0000313" key="3">
    <source>
        <dbReference type="Proteomes" id="UP001066276"/>
    </source>
</evidence>
<reference evidence="2" key="1">
    <citation type="journal article" date="2022" name="bioRxiv">
        <title>Sequencing and chromosome-scale assembly of the giantPleurodeles waltlgenome.</title>
        <authorList>
            <person name="Brown T."/>
            <person name="Elewa A."/>
            <person name="Iarovenko S."/>
            <person name="Subramanian E."/>
            <person name="Araus A.J."/>
            <person name="Petzold A."/>
            <person name="Susuki M."/>
            <person name="Suzuki K.-i.T."/>
            <person name="Hayashi T."/>
            <person name="Toyoda A."/>
            <person name="Oliveira C."/>
            <person name="Osipova E."/>
            <person name="Leigh N.D."/>
            <person name="Simon A."/>
            <person name="Yun M.H."/>
        </authorList>
    </citation>
    <scope>NUCLEOTIDE SEQUENCE</scope>
    <source>
        <strain evidence="2">20211129_DDA</strain>
        <tissue evidence="2">Liver</tissue>
    </source>
</reference>